<keyword evidence="7" id="KW-1185">Reference proteome</keyword>
<accession>A0A6P5SHZ7</accession>
<keyword evidence="3" id="KW-0862">Zinc</keyword>
<dbReference type="KEGG" id="pavi:110756303"/>
<dbReference type="PROSITE" id="PS50966">
    <property type="entry name" value="ZF_SWIM"/>
    <property type="match status" value="1"/>
</dbReference>
<organism evidence="7 8">
    <name type="scientific">Prunus avium</name>
    <name type="common">Cherry</name>
    <name type="synonym">Cerasus avium</name>
    <dbReference type="NCBI Taxonomy" id="42229"/>
    <lineage>
        <taxon>Eukaryota</taxon>
        <taxon>Viridiplantae</taxon>
        <taxon>Streptophyta</taxon>
        <taxon>Embryophyta</taxon>
        <taxon>Tracheophyta</taxon>
        <taxon>Spermatophyta</taxon>
        <taxon>Magnoliopsida</taxon>
        <taxon>eudicotyledons</taxon>
        <taxon>Gunneridae</taxon>
        <taxon>Pentapetalae</taxon>
        <taxon>rosids</taxon>
        <taxon>fabids</taxon>
        <taxon>Rosales</taxon>
        <taxon>Rosaceae</taxon>
        <taxon>Amygdaloideae</taxon>
        <taxon>Amygdaleae</taxon>
        <taxon>Prunus</taxon>
    </lineage>
</organism>
<dbReference type="Proteomes" id="UP000515124">
    <property type="component" value="Unplaced"/>
</dbReference>
<evidence type="ECO:0000256" key="3">
    <source>
        <dbReference type="ARBA" id="ARBA00022833"/>
    </source>
</evidence>
<dbReference type="Pfam" id="PF04434">
    <property type="entry name" value="SWIM"/>
    <property type="match status" value="1"/>
</dbReference>
<dbReference type="InterPro" id="IPR006564">
    <property type="entry name" value="Znf_PMZ"/>
</dbReference>
<feature type="compositionally biased region" description="Basic residues" evidence="5">
    <location>
        <begin position="447"/>
        <end position="457"/>
    </location>
</feature>
<keyword evidence="2 4" id="KW-0863">Zinc-finger</keyword>
<feature type="domain" description="SWIM-type" evidence="6">
    <location>
        <begin position="362"/>
        <end position="396"/>
    </location>
</feature>
<dbReference type="SMART" id="SM00575">
    <property type="entry name" value="ZnF_PMZ"/>
    <property type="match status" value="1"/>
</dbReference>
<name>A0A6P5SHZ7_PRUAV</name>
<dbReference type="AlphaFoldDB" id="A0A6P5SHZ7"/>
<sequence>MGSKIVSSVVADLLRTKPLIKPADIITDFKQNYGLDISYYNAWYGKELAKKEIHGDEALAYTQLVWYIDALLKTNLGSHGYLECDVKSSCFERIFISYHASIEGFKFCRPFLCLDGTFVKNKYKGHLLAATGKNGNQGFFPLAFAIVDSENEANWTWFLENLSEVLTDQGRNITFIFDRCKGLIEAVSNVFPESNHFFCLHHLKHNVLARYPSSMGKLYQDWIVWCFSSCAYAPTEGAFEHHVKKLKKDGGDTILEFLDTIPKENWSNVFFPGKKYGEMCSNLVECFNSWILVERELPIYQLLDRLWTKMMVKYAARRRAVEKWTTYLCPKVEKQLQKSIETGRHWDVNRSSDNLFEVQAGYSFAIDLHQHTCSCCQWQIKGFPCDHAITAILADHGDPYEYIEPYFTTDYYRSCYGIPIAPVPDIEKEAPEGLEDFRVKPPLTRKPPGRPRTKRIKSRGEEKKCYKCSRCGQGGQHNWRTCNAQI</sequence>
<dbReference type="InterPro" id="IPR018289">
    <property type="entry name" value="MULE_transposase_dom"/>
</dbReference>
<evidence type="ECO:0000313" key="8">
    <source>
        <dbReference type="RefSeq" id="XP_021813403.1"/>
    </source>
</evidence>
<evidence type="ECO:0000313" key="7">
    <source>
        <dbReference type="Proteomes" id="UP000515124"/>
    </source>
</evidence>
<dbReference type="GeneID" id="110756303"/>
<dbReference type="PANTHER" id="PTHR31973">
    <property type="entry name" value="POLYPROTEIN, PUTATIVE-RELATED"/>
    <property type="match status" value="1"/>
</dbReference>
<dbReference type="InterPro" id="IPR007527">
    <property type="entry name" value="Znf_SWIM"/>
</dbReference>
<keyword evidence="1" id="KW-0479">Metal-binding</keyword>
<proteinExistence type="predicted"/>
<reference evidence="8" key="1">
    <citation type="submission" date="2025-08" db="UniProtKB">
        <authorList>
            <consortium name="RefSeq"/>
        </authorList>
    </citation>
    <scope>IDENTIFICATION</scope>
</reference>
<dbReference type="RefSeq" id="XP_021813403.1">
    <property type="nucleotide sequence ID" value="XM_021957711.1"/>
</dbReference>
<feature type="region of interest" description="Disordered" evidence="5">
    <location>
        <begin position="438"/>
        <end position="458"/>
    </location>
</feature>
<evidence type="ECO:0000259" key="6">
    <source>
        <dbReference type="PROSITE" id="PS50966"/>
    </source>
</evidence>
<evidence type="ECO:0000256" key="2">
    <source>
        <dbReference type="ARBA" id="ARBA00022771"/>
    </source>
</evidence>
<gene>
    <name evidence="8" type="primary">LOC110756303</name>
</gene>
<evidence type="ECO:0000256" key="5">
    <source>
        <dbReference type="SAM" id="MobiDB-lite"/>
    </source>
</evidence>
<dbReference type="Pfam" id="PF10551">
    <property type="entry name" value="MULE"/>
    <property type="match status" value="1"/>
</dbReference>
<evidence type="ECO:0000256" key="1">
    <source>
        <dbReference type="ARBA" id="ARBA00022723"/>
    </source>
</evidence>
<protein>
    <submittedName>
        <fullName evidence="8">Protein FAR1-RELATED SEQUENCE 6-like</fullName>
    </submittedName>
</protein>
<dbReference type="PANTHER" id="PTHR31973:SF187">
    <property type="entry name" value="MUTATOR TRANSPOSASE MUDRA PROTEIN"/>
    <property type="match status" value="1"/>
</dbReference>
<dbReference type="GO" id="GO:0008270">
    <property type="term" value="F:zinc ion binding"/>
    <property type="evidence" value="ECO:0007669"/>
    <property type="project" value="UniProtKB-KW"/>
</dbReference>
<evidence type="ECO:0000256" key="4">
    <source>
        <dbReference type="PROSITE-ProRule" id="PRU00325"/>
    </source>
</evidence>